<name>A0A1E7Y096_BIFAD</name>
<comment type="caution">
    <text evidence="1">The sequence shown here is derived from an EMBL/GenBank/DDBJ whole genome shotgun (WGS) entry which is preliminary data.</text>
</comment>
<dbReference type="RefSeq" id="WP_070122584.1">
    <property type="nucleotide sequence ID" value="NZ_MAXD01000003.1"/>
</dbReference>
<organism evidence="1 2">
    <name type="scientific">Bifidobacterium adolescentis</name>
    <dbReference type="NCBI Taxonomy" id="1680"/>
    <lineage>
        <taxon>Bacteria</taxon>
        <taxon>Bacillati</taxon>
        <taxon>Actinomycetota</taxon>
        <taxon>Actinomycetes</taxon>
        <taxon>Bifidobacteriales</taxon>
        <taxon>Bifidobacteriaceae</taxon>
        <taxon>Bifidobacterium</taxon>
    </lineage>
</organism>
<dbReference type="EMBL" id="MAXD01000003">
    <property type="protein sequence ID" value="OFA35029.1"/>
    <property type="molecule type" value="Genomic_DNA"/>
</dbReference>
<protein>
    <submittedName>
        <fullName evidence="1">Uncharacterized protein</fullName>
    </submittedName>
</protein>
<evidence type="ECO:0000313" key="2">
    <source>
        <dbReference type="Proteomes" id="UP000175684"/>
    </source>
</evidence>
<evidence type="ECO:0000313" key="1">
    <source>
        <dbReference type="EMBL" id="OFA35029.1"/>
    </source>
</evidence>
<dbReference type="AlphaFoldDB" id="A0A1E7Y096"/>
<proteinExistence type="predicted"/>
<sequence length="338" mass="37337">MEFNPFDDRWWLAGSSLNWISAAIAARPAWMPCEGAVERLRKRRARTIAAVRLLASYRTLETRQAHALDPSLPALPKAAFWLDMLGAGFCEPGFPIAVDGRQAASPLSADWMAVRLPPHEDIMPRLAEALDLTPPELATLAPCRGPGSLDWRPNLRGQRQYDRHNLICADLAVARAAEGWRTLGEAWGRFDLICHDPLMGAGGPDLELIGENETVCIELTASMGQSLSAKFNRWARVLRHPGTDRVHVVWLAAARAVEGIPERLAALSAERPRQHWAVAEDWRDSPVCPDGFAPKPGTPPEPYDWMRADMDRVGDAVGLPSAGSWKRPRVLMGDSIPF</sequence>
<dbReference type="OrthoDB" id="3243382at2"/>
<dbReference type="Proteomes" id="UP000175684">
    <property type="component" value="Unassembled WGS sequence"/>
</dbReference>
<reference evidence="1 2" key="1">
    <citation type="submission" date="2016-07" db="EMBL/GenBank/DDBJ databases">
        <title>Draft Genome Sequence of Bifidobacterium adolescentis strain Km 4.</title>
        <authorList>
            <person name="Danilenko V.N."/>
        </authorList>
    </citation>
    <scope>NUCLEOTIDE SEQUENCE [LARGE SCALE GENOMIC DNA]</scope>
    <source>
        <strain evidence="1 2">Km 4</strain>
    </source>
</reference>
<accession>A0A1E7Y096</accession>
<gene>
    <name evidence="1" type="ORF">BBK15_06070</name>
</gene>